<dbReference type="GO" id="GO:0000177">
    <property type="term" value="C:cytoplasmic exosome (RNase complex)"/>
    <property type="evidence" value="ECO:0007669"/>
    <property type="project" value="TreeGrafter"/>
</dbReference>
<keyword evidence="7" id="KW-0540">Nuclease</keyword>
<keyword evidence="4" id="KW-0963">Cytoplasm</keyword>
<proteinExistence type="inferred from homology"/>
<dbReference type="SUPFAM" id="SSF55666">
    <property type="entry name" value="Ribonuclease PH domain 2-like"/>
    <property type="match status" value="1"/>
</dbReference>
<evidence type="ECO:0000256" key="3">
    <source>
        <dbReference type="ARBA" id="ARBA00006678"/>
    </source>
</evidence>
<organism evidence="7">
    <name type="scientific">Theileria annulata</name>
    <dbReference type="NCBI Taxonomy" id="5874"/>
    <lineage>
        <taxon>Eukaryota</taxon>
        <taxon>Sar</taxon>
        <taxon>Alveolata</taxon>
        <taxon>Apicomplexa</taxon>
        <taxon>Aconoidasida</taxon>
        <taxon>Piroplasmida</taxon>
        <taxon>Theileriidae</taxon>
        <taxon>Theileria</taxon>
    </lineage>
</organism>
<comment type="similarity">
    <text evidence="3">Belongs to the RNase PH family.</text>
</comment>
<evidence type="ECO:0000259" key="5">
    <source>
        <dbReference type="Pfam" id="PF01138"/>
    </source>
</evidence>
<evidence type="ECO:0000313" key="7">
    <source>
        <dbReference type="EMBL" id="SVP89385.1"/>
    </source>
</evidence>
<dbReference type="GO" id="GO:0000176">
    <property type="term" value="C:nuclear exosome (RNase complex)"/>
    <property type="evidence" value="ECO:0007669"/>
    <property type="project" value="TreeGrafter"/>
</dbReference>
<comment type="subcellular location">
    <subcellularLocation>
        <location evidence="2">Cytoplasm</location>
    </subcellularLocation>
    <subcellularLocation>
        <location evidence="1">Nucleus</location>
    </subcellularLocation>
</comment>
<accession>A0A3B0MI53</accession>
<dbReference type="Gene3D" id="3.30.230.70">
    <property type="entry name" value="GHMP Kinase, N-terminal domain"/>
    <property type="match status" value="1"/>
</dbReference>
<dbReference type="PANTHER" id="PTHR11097:SF14">
    <property type="entry name" value="EXOSOME COMPLEX COMPONENT RRP45"/>
    <property type="match status" value="1"/>
</dbReference>
<dbReference type="InterPro" id="IPR036345">
    <property type="entry name" value="ExoRNase_PH_dom2_sf"/>
</dbReference>
<gene>
    <name evidence="6" type="ORF">TAT_000007600</name>
    <name evidence="7" type="ORF">TAV_000007400</name>
</gene>
<dbReference type="GO" id="GO:0034473">
    <property type="term" value="P:U1 snRNA 3'-end processing"/>
    <property type="evidence" value="ECO:0007669"/>
    <property type="project" value="TreeGrafter"/>
</dbReference>
<dbReference type="GO" id="GO:0034476">
    <property type="term" value="P:U5 snRNA 3'-end processing"/>
    <property type="evidence" value="ECO:0007669"/>
    <property type="project" value="TreeGrafter"/>
</dbReference>
<dbReference type="SUPFAM" id="SSF54211">
    <property type="entry name" value="Ribosomal protein S5 domain 2-like"/>
    <property type="match status" value="1"/>
</dbReference>
<keyword evidence="7" id="KW-0269">Exonuclease</keyword>
<dbReference type="GO" id="GO:0000467">
    <property type="term" value="P:exonucleolytic trimming to generate mature 3'-end of 5.8S rRNA from tricistronic rRNA transcript (SSU-rRNA, 5.8S rRNA, LSU-rRNA)"/>
    <property type="evidence" value="ECO:0007669"/>
    <property type="project" value="TreeGrafter"/>
</dbReference>
<dbReference type="Pfam" id="PF01138">
    <property type="entry name" value="RNase_PH"/>
    <property type="match status" value="1"/>
</dbReference>
<dbReference type="GO" id="GO:0071035">
    <property type="term" value="P:nuclear polyadenylation-dependent rRNA catabolic process"/>
    <property type="evidence" value="ECO:0007669"/>
    <property type="project" value="TreeGrafter"/>
</dbReference>
<dbReference type="InterPro" id="IPR050590">
    <property type="entry name" value="Exosome_comp_Rrp42_subfam"/>
</dbReference>
<dbReference type="InterPro" id="IPR027408">
    <property type="entry name" value="PNPase/RNase_PH_dom_sf"/>
</dbReference>
<dbReference type="GO" id="GO:0035925">
    <property type="term" value="F:mRNA 3'-UTR AU-rich region binding"/>
    <property type="evidence" value="ECO:0007669"/>
    <property type="project" value="TreeGrafter"/>
</dbReference>
<dbReference type="EMBL" id="UIVT01000001">
    <property type="protein sequence ID" value="SVP88207.1"/>
    <property type="molecule type" value="Genomic_DNA"/>
</dbReference>
<keyword evidence="7" id="KW-0378">Hydrolase</keyword>
<dbReference type="EMBL" id="UIVS01000001">
    <property type="protein sequence ID" value="SVP89385.1"/>
    <property type="molecule type" value="Genomic_DNA"/>
</dbReference>
<name>A0A3B0MI53_THEAN</name>
<dbReference type="GO" id="GO:0016075">
    <property type="term" value="P:rRNA catabolic process"/>
    <property type="evidence" value="ECO:0007669"/>
    <property type="project" value="TreeGrafter"/>
</dbReference>
<evidence type="ECO:0000256" key="4">
    <source>
        <dbReference type="ARBA" id="ARBA00022490"/>
    </source>
</evidence>
<dbReference type="GO" id="GO:0071038">
    <property type="term" value="P:TRAMP-dependent tRNA surveillance pathway"/>
    <property type="evidence" value="ECO:0007669"/>
    <property type="project" value="TreeGrafter"/>
</dbReference>
<dbReference type="GO" id="GO:0004527">
    <property type="term" value="F:exonuclease activity"/>
    <property type="evidence" value="ECO:0007669"/>
    <property type="project" value="UniProtKB-KW"/>
</dbReference>
<dbReference type="GO" id="GO:0034475">
    <property type="term" value="P:U4 snRNA 3'-end processing"/>
    <property type="evidence" value="ECO:0007669"/>
    <property type="project" value="TreeGrafter"/>
</dbReference>
<dbReference type="PANTHER" id="PTHR11097">
    <property type="entry name" value="EXOSOME COMPLEX EXONUCLEASE RIBOSOMAL RNA PROCESSING PROTEIN"/>
    <property type="match status" value="1"/>
</dbReference>
<evidence type="ECO:0000256" key="2">
    <source>
        <dbReference type="ARBA" id="ARBA00004496"/>
    </source>
</evidence>
<protein>
    <submittedName>
        <fullName evidence="7">Exosome complex exonuclease, putative</fullName>
    </submittedName>
</protein>
<dbReference type="InterPro" id="IPR020568">
    <property type="entry name" value="Ribosomal_Su5_D2-typ_SF"/>
</dbReference>
<sequence length="322" mass="36792">MISTDNEIELLQIPNSDISTLLIGQDCLKNGLRIDGRSLDSYLYVSVDFDGPPGNSLISFGNTVIFTCVSQEIVEPNSERPNEGFLFFNVETSFTSECYEPGKTTDQEHNLIYFLENMFKESSCLDLETLCITSGKQVLALRVYVHVLQDDGNLLSACSFSALASLLHYRKPLMELSDELNYSFYGLWHKGTPLNIYHVPILVTVWLLETRDHSFLDHNSPEYTFVLEPNSFEQKLLKTQIIILFNQFGEVLWIYKNGSTPVPLETFESAISSSKQRASQLYSMLMSELDKNTQELKNILKHINSQYPYKIIYTNTIINNEI</sequence>
<feature type="domain" description="Exoribonuclease phosphorolytic" evidence="5">
    <location>
        <begin position="54"/>
        <end position="172"/>
    </location>
</feature>
<evidence type="ECO:0000256" key="1">
    <source>
        <dbReference type="ARBA" id="ARBA00004123"/>
    </source>
</evidence>
<reference evidence="7" key="1">
    <citation type="submission" date="2018-07" db="EMBL/GenBank/DDBJ databases">
        <authorList>
            <person name="Quirk P.G."/>
            <person name="Krulwich T.A."/>
        </authorList>
    </citation>
    <scope>NUCLEOTIDE SEQUENCE</scope>
    <source>
        <strain evidence="7">Anand</strain>
    </source>
</reference>
<dbReference type="GO" id="GO:0071028">
    <property type="term" value="P:nuclear mRNA surveillance"/>
    <property type="evidence" value="ECO:0007669"/>
    <property type="project" value="TreeGrafter"/>
</dbReference>
<dbReference type="AlphaFoldDB" id="A0A3B0MI53"/>
<dbReference type="InterPro" id="IPR001247">
    <property type="entry name" value="ExoRNase_PH_dom1"/>
</dbReference>
<dbReference type="VEuPathDB" id="PiroplasmaDB:TA19335"/>
<evidence type="ECO:0000313" key="6">
    <source>
        <dbReference type="EMBL" id="SVP88207.1"/>
    </source>
</evidence>